<sequence length="280" mass="31495">MSNKRQRAVSAAIRYVLLIAVSAVILVPFYWMITTSLKNQTKVFEFPMQLFPSPVVWGNYAEVFKAQPDFLLHYWNSFYIAVVVTVGTCLFAAIAGFAFAKIKFPLRNVWFLVLLSGMMIPAEVTTIPNFIWFSKLHLADTHFPLIVPPMLGAGGIFGVFLLRQFFITVPSELDEAAEIDGCTPWTTFWRIMAPLAAPAFATLSIFTFLNSWEDFLDPMIYISSSRLFTLPIAMKLFTDTAGTAWHLLMAASVMATLPLLLVFFFAQRRFIDGIATTGLK</sequence>
<feature type="transmembrane region" description="Helical" evidence="7">
    <location>
        <begin position="187"/>
        <end position="209"/>
    </location>
</feature>
<feature type="domain" description="ABC transmembrane type-1" evidence="8">
    <location>
        <begin position="74"/>
        <end position="266"/>
    </location>
</feature>
<dbReference type="SUPFAM" id="SSF161098">
    <property type="entry name" value="MetI-like"/>
    <property type="match status" value="1"/>
</dbReference>
<evidence type="ECO:0000256" key="5">
    <source>
        <dbReference type="ARBA" id="ARBA00022989"/>
    </source>
</evidence>
<feature type="transmembrane region" description="Helical" evidence="7">
    <location>
        <begin position="109"/>
        <end position="133"/>
    </location>
</feature>
<dbReference type="GO" id="GO:0055085">
    <property type="term" value="P:transmembrane transport"/>
    <property type="evidence" value="ECO:0007669"/>
    <property type="project" value="InterPro"/>
</dbReference>
<evidence type="ECO:0000259" key="8">
    <source>
        <dbReference type="PROSITE" id="PS50928"/>
    </source>
</evidence>
<evidence type="ECO:0000256" key="2">
    <source>
        <dbReference type="ARBA" id="ARBA00022448"/>
    </source>
</evidence>
<feature type="transmembrane region" description="Helical" evidence="7">
    <location>
        <begin position="145"/>
        <end position="166"/>
    </location>
</feature>
<dbReference type="Proteomes" id="UP000310636">
    <property type="component" value="Unassembled WGS sequence"/>
</dbReference>
<dbReference type="Pfam" id="PF00528">
    <property type="entry name" value="BPD_transp_1"/>
    <property type="match status" value="1"/>
</dbReference>
<keyword evidence="4 7" id="KW-0812">Transmembrane</keyword>
<feature type="transmembrane region" description="Helical" evidence="7">
    <location>
        <begin position="12"/>
        <end position="33"/>
    </location>
</feature>
<dbReference type="PROSITE" id="PS50928">
    <property type="entry name" value="ABC_TM1"/>
    <property type="match status" value="1"/>
</dbReference>
<keyword evidence="3" id="KW-1003">Cell membrane</keyword>
<evidence type="ECO:0000256" key="1">
    <source>
        <dbReference type="ARBA" id="ARBA00004651"/>
    </source>
</evidence>
<evidence type="ECO:0000313" key="10">
    <source>
        <dbReference type="Proteomes" id="UP000310636"/>
    </source>
</evidence>
<dbReference type="RefSeq" id="WP_136367900.1">
    <property type="nucleotide sequence ID" value="NZ_SSOB01000001.1"/>
</dbReference>
<dbReference type="OrthoDB" id="9771544at2"/>
<dbReference type="Gene3D" id="1.10.3720.10">
    <property type="entry name" value="MetI-like"/>
    <property type="match status" value="1"/>
</dbReference>
<protein>
    <submittedName>
        <fullName evidence="9">Carbohydrate ABC transporter permease</fullName>
    </submittedName>
</protein>
<comment type="subcellular location">
    <subcellularLocation>
        <location evidence="1 7">Cell membrane</location>
        <topology evidence="1 7">Multi-pass membrane protein</topology>
    </subcellularLocation>
</comment>
<proteinExistence type="inferred from homology"/>
<accession>A0A4S4CF02</accession>
<keyword evidence="10" id="KW-1185">Reference proteome</keyword>
<dbReference type="EMBL" id="SSOB01000001">
    <property type="protein sequence ID" value="THF84585.1"/>
    <property type="molecule type" value="Genomic_DNA"/>
</dbReference>
<dbReference type="PANTHER" id="PTHR43744:SF12">
    <property type="entry name" value="ABC TRANSPORTER PERMEASE PROTEIN MG189-RELATED"/>
    <property type="match status" value="1"/>
</dbReference>
<keyword evidence="2 7" id="KW-0813">Transport</keyword>
<gene>
    <name evidence="9" type="ORF">E6C55_00965</name>
</gene>
<evidence type="ECO:0000256" key="4">
    <source>
        <dbReference type="ARBA" id="ARBA00022692"/>
    </source>
</evidence>
<dbReference type="PANTHER" id="PTHR43744">
    <property type="entry name" value="ABC TRANSPORTER PERMEASE PROTEIN MG189-RELATED-RELATED"/>
    <property type="match status" value="1"/>
</dbReference>
<evidence type="ECO:0000256" key="3">
    <source>
        <dbReference type="ARBA" id="ARBA00022475"/>
    </source>
</evidence>
<evidence type="ECO:0000313" key="9">
    <source>
        <dbReference type="EMBL" id="THF84585.1"/>
    </source>
</evidence>
<name>A0A4S4CF02_9BACL</name>
<evidence type="ECO:0000256" key="6">
    <source>
        <dbReference type="ARBA" id="ARBA00023136"/>
    </source>
</evidence>
<dbReference type="GO" id="GO:0005886">
    <property type="term" value="C:plasma membrane"/>
    <property type="evidence" value="ECO:0007669"/>
    <property type="project" value="UniProtKB-SubCell"/>
</dbReference>
<dbReference type="InterPro" id="IPR000515">
    <property type="entry name" value="MetI-like"/>
</dbReference>
<keyword evidence="6 7" id="KW-0472">Membrane</keyword>
<dbReference type="CDD" id="cd06261">
    <property type="entry name" value="TM_PBP2"/>
    <property type="match status" value="1"/>
</dbReference>
<comment type="similarity">
    <text evidence="7">Belongs to the binding-protein-dependent transport system permease family.</text>
</comment>
<feature type="transmembrane region" description="Helical" evidence="7">
    <location>
        <begin position="78"/>
        <end position="100"/>
    </location>
</feature>
<organism evidence="9 10">
    <name type="scientific">Cohnella fermenti</name>
    <dbReference type="NCBI Taxonomy" id="2565925"/>
    <lineage>
        <taxon>Bacteria</taxon>
        <taxon>Bacillati</taxon>
        <taxon>Bacillota</taxon>
        <taxon>Bacilli</taxon>
        <taxon>Bacillales</taxon>
        <taxon>Paenibacillaceae</taxon>
        <taxon>Cohnella</taxon>
    </lineage>
</organism>
<evidence type="ECO:0000256" key="7">
    <source>
        <dbReference type="RuleBase" id="RU363032"/>
    </source>
</evidence>
<reference evidence="9 10" key="1">
    <citation type="submission" date="2019-04" db="EMBL/GenBank/DDBJ databases">
        <title>Cohnella sp. nov. isolated from preserved vegetables.</title>
        <authorList>
            <person name="Lin S.-Y."/>
            <person name="Hung M.-H."/>
            <person name="Young C.-C."/>
        </authorList>
    </citation>
    <scope>NUCLEOTIDE SEQUENCE [LARGE SCALE GENOMIC DNA]</scope>
    <source>
        <strain evidence="9 10">CC-MHH1044</strain>
    </source>
</reference>
<feature type="transmembrane region" description="Helical" evidence="7">
    <location>
        <begin position="244"/>
        <end position="266"/>
    </location>
</feature>
<keyword evidence="5 7" id="KW-1133">Transmembrane helix</keyword>
<comment type="caution">
    <text evidence="9">The sequence shown here is derived from an EMBL/GenBank/DDBJ whole genome shotgun (WGS) entry which is preliminary data.</text>
</comment>
<dbReference type="InterPro" id="IPR035906">
    <property type="entry name" value="MetI-like_sf"/>
</dbReference>
<dbReference type="AlphaFoldDB" id="A0A4S4CF02"/>